<gene>
    <name evidence="4" type="primary">PUM2</name>
    <name evidence="4" type="ORF">SNEC2469_LOCUS4106</name>
</gene>
<sequence length="142" mass="16275">MELATDQYGNYVVQHVMEHSSRPGDRQQVMNIVRKNILSLSCHKYASNVIEKALQCATPEERSHLVEAITGQQGDPHPPLLVMMRDRFGNYIVQRVIALAQSPQRDLLFWKLREHMPVLKKSNTYGKHIISALERAQTSPKD</sequence>
<evidence type="ECO:0000256" key="2">
    <source>
        <dbReference type="PROSITE-ProRule" id="PRU00317"/>
    </source>
</evidence>
<dbReference type="Gene3D" id="1.25.10.10">
    <property type="entry name" value="Leucine-rich Repeat Variant"/>
    <property type="match status" value="1"/>
</dbReference>
<dbReference type="GO" id="GO:0003729">
    <property type="term" value="F:mRNA binding"/>
    <property type="evidence" value="ECO:0007669"/>
    <property type="project" value="TreeGrafter"/>
</dbReference>
<evidence type="ECO:0000259" key="3">
    <source>
        <dbReference type="PROSITE" id="PS50303"/>
    </source>
</evidence>
<dbReference type="GO" id="GO:0010608">
    <property type="term" value="P:post-transcriptional regulation of gene expression"/>
    <property type="evidence" value="ECO:0007669"/>
    <property type="project" value="TreeGrafter"/>
</dbReference>
<dbReference type="InterPro" id="IPR016024">
    <property type="entry name" value="ARM-type_fold"/>
</dbReference>
<dbReference type="Proteomes" id="UP000601435">
    <property type="component" value="Unassembled WGS sequence"/>
</dbReference>
<dbReference type="OrthoDB" id="668540at2759"/>
<evidence type="ECO:0000313" key="4">
    <source>
        <dbReference type="EMBL" id="CAE7237978.1"/>
    </source>
</evidence>
<dbReference type="InterPro" id="IPR033133">
    <property type="entry name" value="PUM-HD"/>
</dbReference>
<keyword evidence="5" id="KW-1185">Reference proteome</keyword>
<accession>A0A812L966</accession>
<dbReference type="SMART" id="SM00025">
    <property type="entry name" value="Pumilio"/>
    <property type="match status" value="3"/>
</dbReference>
<keyword evidence="1" id="KW-0677">Repeat</keyword>
<evidence type="ECO:0000313" key="5">
    <source>
        <dbReference type="Proteomes" id="UP000601435"/>
    </source>
</evidence>
<feature type="domain" description="PUM-HD" evidence="3">
    <location>
        <begin position="1"/>
        <end position="137"/>
    </location>
</feature>
<dbReference type="PANTHER" id="PTHR12537:SF12">
    <property type="entry name" value="MATERNAL PROTEIN PUMILIO"/>
    <property type="match status" value="1"/>
</dbReference>
<dbReference type="Pfam" id="PF00806">
    <property type="entry name" value="PUF"/>
    <property type="match status" value="3"/>
</dbReference>
<comment type="caution">
    <text evidence="4">The sequence shown here is derived from an EMBL/GenBank/DDBJ whole genome shotgun (WGS) entry which is preliminary data.</text>
</comment>
<dbReference type="InterPro" id="IPR001313">
    <property type="entry name" value="Pumilio_RNA-bd_rpt"/>
</dbReference>
<dbReference type="AlphaFoldDB" id="A0A812L966"/>
<dbReference type="GO" id="GO:0005737">
    <property type="term" value="C:cytoplasm"/>
    <property type="evidence" value="ECO:0007669"/>
    <property type="project" value="TreeGrafter"/>
</dbReference>
<feature type="repeat" description="Pumilio" evidence="2">
    <location>
        <begin position="32"/>
        <end position="67"/>
    </location>
</feature>
<dbReference type="EMBL" id="CAJNJA010008564">
    <property type="protein sequence ID" value="CAE7237978.1"/>
    <property type="molecule type" value="Genomic_DNA"/>
</dbReference>
<dbReference type="PROSITE" id="PS50302">
    <property type="entry name" value="PUM"/>
    <property type="match status" value="3"/>
</dbReference>
<dbReference type="SUPFAM" id="SSF48371">
    <property type="entry name" value="ARM repeat"/>
    <property type="match status" value="1"/>
</dbReference>
<feature type="repeat" description="Pumilio" evidence="2">
    <location>
        <begin position="75"/>
        <end position="110"/>
    </location>
</feature>
<reference evidence="4" key="1">
    <citation type="submission" date="2021-02" db="EMBL/GenBank/DDBJ databases">
        <authorList>
            <person name="Dougan E. K."/>
            <person name="Rhodes N."/>
            <person name="Thang M."/>
            <person name="Chan C."/>
        </authorList>
    </citation>
    <scope>NUCLEOTIDE SEQUENCE</scope>
</reference>
<dbReference type="PROSITE" id="PS50303">
    <property type="entry name" value="PUM_HD"/>
    <property type="match status" value="1"/>
</dbReference>
<proteinExistence type="predicted"/>
<evidence type="ECO:0000256" key="1">
    <source>
        <dbReference type="ARBA" id="ARBA00022737"/>
    </source>
</evidence>
<feature type="repeat" description="Pumilio" evidence="2">
    <location>
        <begin position="1"/>
        <end position="31"/>
    </location>
</feature>
<dbReference type="InterPro" id="IPR011989">
    <property type="entry name" value="ARM-like"/>
</dbReference>
<protein>
    <submittedName>
        <fullName evidence="4">PUM2 protein</fullName>
    </submittedName>
</protein>
<name>A0A812L966_9DINO</name>
<organism evidence="4 5">
    <name type="scientific">Symbiodinium necroappetens</name>
    <dbReference type="NCBI Taxonomy" id="1628268"/>
    <lineage>
        <taxon>Eukaryota</taxon>
        <taxon>Sar</taxon>
        <taxon>Alveolata</taxon>
        <taxon>Dinophyceae</taxon>
        <taxon>Suessiales</taxon>
        <taxon>Symbiodiniaceae</taxon>
        <taxon>Symbiodinium</taxon>
    </lineage>
</organism>
<dbReference type="PANTHER" id="PTHR12537">
    <property type="entry name" value="RNA BINDING PROTEIN PUMILIO-RELATED"/>
    <property type="match status" value="1"/>
</dbReference>